<dbReference type="EMBL" id="MBDN02000263">
    <property type="protein sequence ID" value="RLN77204.1"/>
    <property type="molecule type" value="Genomic_DNA"/>
</dbReference>
<sequence length="683" mass="74640">MAEEGAIPAALLRSLHRFSASNESSSLPNTQENPLPCSILARGSILGVYNSSKSVENDIPVSPRLVIFGLLQQPPDAQNPHNFAQYLPNGITRVGSFVVVRGDASEGVEDLAEAVALQVAAVGEKKEKVLVYEVTTETSRLYGCEGGKATSIHLEVVQSLHARDFLRTVGFAPLLCAVDFHVVGKKETLIRQLKRYETATKEDSNFYVRVGVTSSSKGKKSSAFRVVNGCGEDIMSPDAKSVMLESILPEIEEEVDDAGSKSKKKNGKKQKKSPGKKVVTQQTEQGETATRYLSSLEYGDIANVDLLVSLAPMNASAEVAAPVLTILPPSNVKPISRHFHAHCDALVMVSVDSSLQTALSLLRQQLYQQLKEIAKRLEDAPEAVVSVVAHQFPLVGAAFPLTLVSDSTNADYNNDESMDDVALLESLHRAFFQPLQQSLFRVSRGCSLAQQGEWLATSDVLYNVHEGIPSSGVSAQGQQGKLALVGGFYGYYHYMQQRVNDKGWGCAYRSLQTLASWLFVQHYTQQKFLSHEHIQRALVQMGDKPSRFQGSTEWIGSLEVGYVLDELFGVTFRSLSVSSGDQLASIARELLDHFETQGTPVMMGGGQLAFTLLGVDYDPDSGACAFLTLDPHYTGDEDITTIQQQLVQLEGYKAVPCSWRKTTSFTKKSFYNLCLPQRPSVGV</sequence>
<gene>
    <name evidence="4" type="ORF">BBI17_006942</name>
    <name evidence="5" type="ORF">BBO99_00006943</name>
</gene>
<dbReference type="PANTHER" id="PTHR48153:SF2">
    <property type="entry name" value="UFM1-SPECIFIC PROTEASE 2"/>
    <property type="match status" value="1"/>
</dbReference>
<accession>A0A421F342</accession>
<protein>
    <recommendedName>
        <fullName evidence="3">UFSP1/2/DUB catalytic domain-containing protein</fullName>
    </recommendedName>
</protein>
<dbReference type="SUPFAM" id="SSF54001">
    <property type="entry name" value="Cysteine proteinases"/>
    <property type="match status" value="1"/>
</dbReference>
<evidence type="ECO:0000313" key="5">
    <source>
        <dbReference type="EMBL" id="RLN77204.1"/>
    </source>
</evidence>
<dbReference type="InterPro" id="IPR012462">
    <property type="entry name" value="UFSP1/2_DUB_cat"/>
</dbReference>
<dbReference type="InterPro" id="IPR038765">
    <property type="entry name" value="Papain-like_cys_pep_sf"/>
</dbReference>
<feature type="region of interest" description="Disordered" evidence="2">
    <location>
        <begin position="254"/>
        <end position="284"/>
    </location>
</feature>
<evidence type="ECO:0000313" key="4">
    <source>
        <dbReference type="EMBL" id="RLN20596.1"/>
    </source>
</evidence>
<feature type="domain" description="UFSP1/2/DUB catalytic" evidence="3">
    <location>
        <begin position="483"/>
        <end position="674"/>
    </location>
</feature>
<evidence type="ECO:0000256" key="1">
    <source>
        <dbReference type="ARBA" id="ARBA00022801"/>
    </source>
</evidence>
<keyword evidence="1" id="KW-0378">Hydrolase</keyword>
<dbReference type="GO" id="GO:0071567">
    <property type="term" value="F:deUFMylase activity"/>
    <property type="evidence" value="ECO:0007669"/>
    <property type="project" value="TreeGrafter"/>
</dbReference>
<organism evidence="4 7">
    <name type="scientific">Phytophthora kernoviae</name>
    <dbReference type="NCBI Taxonomy" id="325452"/>
    <lineage>
        <taxon>Eukaryota</taxon>
        <taxon>Sar</taxon>
        <taxon>Stramenopiles</taxon>
        <taxon>Oomycota</taxon>
        <taxon>Peronosporomycetes</taxon>
        <taxon>Peronosporales</taxon>
        <taxon>Peronosporaceae</taxon>
        <taxon>Phytophthora</taxon>
    </lineage>
</organism>
<dbReference type="PANTHER" id="PTHR48153">
    <property type="entry name" value="UFM1-SPECIFIC PROTEASE 2"/>
    <property type="match status" value="1"/>
</dbReference>
<comment type="caution">
    <text evidence="4">The sequence shown here is derived from an EMBL/GenBank/DDBJ whole genome shotgun (WGS) entry which is preliminary data.</text>
</comment>
<name>A0A421F342_9STRA</name>
<dbReference type="AlphaFoldDB" id="A0A421F342"/>
<dbReference type="Proteomes" id="UP000285883">
    <property type="component" value="Unassembled WGS sequence"/>
</dbReference>
<reference evidence="6 7" key="1">
    <citation type="submission" date="2018-07" db="EMBL/GenBank/DDBJ databases">
        <title>Genome sequencing of oomycete isolates from Chile give support for New Zealand origin for Phytophthora kernoviae and make available the first Nothophytophthora sp. genome.</title>
        <authorList>
            <person name="Studholme D.J."/>
            <person name="Sanfuentes E."/>
            <person name="Panda P."/>
            <person name="Hill R."/>
            <person name="Sambles C."/>
            <person name="Grant M."/>
            <person name="Williams N.M."/>
            <person name="Mcdougal R.L."/>
        </authorList>
    </citation>
    <scope>NUCLEOTIDE SEQUENCE [LARGE SCALE GENOMIC DNA]</scope>
    <source>
        <strain evidence="4">Chile2</strain>
        <strain evidence="5">Chile4</strain>
    </source>
</reference>
<proteinExistence type="predicted"/>
<dbReference type="STRING" id="325452.A0A421F342"/>
<dbReference type="Proteomes" id="UP000285624">
    <property type="component" value="Unassembled WGS sequence"/>
</dbReference>
<dbReference type="Pfam" id="PF07910">
    <property type="entry name" value="Peptidase_C78"/>
    <property type="match status" value="1"/>
</dbReference>
<dbReference type="EMBL" id="MAYM02001354">
    <property type="protein sequence ID" value="RLN20596.1"/>
    <property type="molecule type" value="Genomic_DNA"/>
</dbReference>
<dbReference type="Gene3D" id="3.90.70.130">
    <property type="match status" value="1"/>
</dbReference>
<keyword evidence="6" id="KW-1185">Reference proteome</keyword>
<evidence type="ECO:0000313" key="7">
    <source>
        <dbReference type="Proteomes" id="UP000285883"/>
    </source>
</evidence>
<evidence type="ECO:0000256" key="2">
    <source>
        <dbReference type="SAM" id="MobiDB-lite"/>
    </source>
</evidence>
<evidence type="ECO:0000259" key="3">
    <source>
        <dbReference type="Pfam" id="PF07910"/>
    </source>
</evidence>
<feature type="compositionally biased region" description="Basic residues" evidence="2">
    <location>
        <begin position="261"/>
        <end position="275"/>
    </location>
</feature>
<evidence type="ECO:0000313" key="6">
    <source>
        <dbReference type="Proteomes" id="UP000285624"/>
    </source>
</evidence>